<keyword evidence="4" id="KW-1185">Reference proteome</keyword>
<proteinExistence type="inferred from homology"/>
<name>A0A6J1MQI8_BICAN</name>
<dbReference type="AlphaFoldDB" id="A0A6J1MQI8"/>
<dbReference type="GO" id="GO:0008146">
    <property type="term" value="F:sulfotransferase activity"/>
    <property type="evidence" value="ECO:0007669"/>
    <property type="project" value="InterPro"/>
</dbReference>
<dbReference type="InterPro" id="IPR000863">
    <property type="entry name" value="Sulfotransferase_dom"/>
</dbReference>
<dbReference type="SUPFAM" id="SSF52540">
    <property type="entry name" value="P-loop containing nucleoside triphosphate hydrolases"/>
    <property type="match status" value="1"/>
</dbReference>
<evidence type="ECO:0000259" key="3">
    <source>
        <dbReference type="Pfam" id="PF00685"/>
    </source>
</evidence>
<dbReference type="RefSeq" id="XP_023935132.2">
    <property type="nucleotide sequence ID" value="XM_024079364.2"/>
</dbReference>
<dbReference type="OrthoDB" id="205623at2759"/>
<evidence type="ECO:0000313" key="5">
    <source>
        <dbReference type="RefSeq" id="XP_023935132.2"/>
    </source>
</evidence>
<reference evidence="5" key="1">
    <citation type="submission" date="2025-08" db="UniProtKB">
        <authorList>
            <consortium name="RefSeq"/>
        </authorList>
    </citation>
    <scope>IDENTIFICATION</scope>
</reference>
<evidence type="ECO:0000256" key="1">
    <source>
        <dbReference type="ARBA" id="ARBA00005771"/>
    </source>
</evidence>
<keyword evidence="2" id="KW-0808">Transferase</keyword>
<dbReference type="Pfam" id="PF00685">
    <property type="entry name" value="Sulfotransfer_1"/>
    <property type="match status" value="1"/>
</dbReference>
<accession>A0A6J1MQI8</accession>
<evidence type="ECO:0000256" key="2">
    <source>
        <dbReference type="ARBA" id="ARBA00022679"/>
    </source>
</evidence>
<feature type="domain" description="Sulfotransferase" evidence="3">
    <location>
        <begin position="60"/>
        <end position="322"/>
    </location>
</feature>
<dbReference type="InterPro" id="IPR027417">
    <property type="entry name" value="P-loop_NTPase"/>
</dbReference>
<dbReference type="KEGG" id="bany:112043790"/>
<comment type="similarity">
    <text evidence="1">Belongs to the sulfotransferase 1 family.</text>
</comment>
<evidence type="ECO:0000313" key="4">
    <source>
        <dbReference type="Proteomes" id="UP001652582"/>
    </source>
</evidence>
<dbReference type="Proteomes" id="UP001652582">
    <property type="component" value="Chromosome 11"/>
</dbReference>
<gene>
    <name evidence="5" type="primary">LOC112043790</name>
</gene>
<protein>
    <submittedName>
        <fullName evidence="5">Sulfotransferase 1 family member D1</fullName>
    </submittedName>
</protein>
<dbReference type="PANTHER" id="PTHR11783">
    <property type="entry name" value="SULFOTRANSFERASE SULT"/>
    <property type="match status" value="1"/>
</dbReference>
<dbReference type="Gene3D" id="3.40.50.300">
    <property type="entry name" value="P-loop containing nucleotide triphosphate hydrolases"/>
    <property type="match status" value="1"/>
</dbReference>
<sequence length="331" mass="38760">MAEKNFPYEIKNVTEEEDELAKKFYKGYIRPFIRVGPHGYFWMAGYGDHAAEIYNLDVRPDDIWVVAFSRSGTTWLQEMLWLLENNLDYDGAAKVPLTKRYAFIEYPTMASEVRPEGPPPAGKSTGATVDDYRNLHTLPAPRFVKTHLPLSLLPAKLLDTAKVFYIARDPRDVAVSFHFMHKLFRYFDEDVQFTDFWELFKKDLLLHMPIFPHIEEAWNKRNHPNMTFLFYEEMQKDLCGVIDKVAKALGKDYTSEQKSKLAEHLNFDNMKKSTALKYGKEDKDSEIKFMRKGVSGNWVKYFNTDELKREAEEYMESHLNKTDLKFPDLSS</sequence>
<organism evidence="4 5">
    <name type="scientific">Bicyclus anynana</name>
    <name type="common">Squinting bush brown butterfly</name>
    <dbReference type="NCBI Taxonomy" id="110368"/>
    <lineage>
        <taxon>Eukaryota</taxon>
        <taxon>Metazoa</taxon>
        <taxon>Ecdysozoa</taxon>
        <taxon>Arthropoda</taxon>
        <taxon>Hexapoda</taxon>
        <taxon>Insecta</taxon>
        <taxon>Pterygota</taxon>
        <taxon>Neoptera</taxon>
        <taxon>Endopterygota</taxon>
        <taxon>Lepidoptera</taxon>
        <taxon>Glossata</taxon>
        <taxon>Ditrysia</taxon>
        <taxon>Papilionoidea</taxon>
        <taxon>Nymphalidae</taxon>
        <taxon>Satyrinae</taxon>
        <taxon>Satyrini</taxon>
        <taxon>Mycalesina</taxon>
        <taxon>Bicyclus</taxon>
    </lineage>
</organism>
<dbReference type="GeneID" id="112043790"/>